<dbReference type="RefSeq" id="WP_089279892.1">
    <property type="nucleotide sequence ID" value="NZ_FZON01000061.1"/>
</dbReference>
<evidence type="ECO:0000313" key="1">
    <source>
        <dbReference type="EMBL" id="SNT13541.1"/>
    </source>
</evidence>
<organism evidence="1 2">
    <name type="scientific">Antarctobacter heliothermus</name>
    <dbReference type="NCBI Taxonomy" id="74033"/>
    <lineage>
        <taxon>Bacteria</taxon>
        <taxon>Pseudomonadati</taxon>
        <taxon>Pseudomonadota</taxon>
        <taxon>Alphaproteobacteria</taxon>
        <taxon>Rhodobacterales</taxon>
        <taxon>Roseobacteraceae</taxon>
        <taxon>Antarctobacter</taxon>
    </lineage>
</organism>
<dbReference type="EMBL" id="FZON01000061">
    <property type="protein sequence ID" value="SNT13541.1"/>
    <property type="molecule type" value="Genomic_DNA"/>
</dbReference>
<reference evidence="1 2" key="1">
    <citation type="submission" date="2017-06" db="EMBL/GenBank/DDBJ databases">
        <authorList>
            <person name="Kim H.J."/>
            <person name="Triplett B.A."/>
        </authorList>
    </citation>
    <scope>NUCLEOTIDE SEQUENCE [LARGE SCALE GENOMIC DNA]</scope>
    <source>
        <strain evidence="1 2">DSM 11445</strain>
    </source>
</reference>
<dbReference type="Proteomes" id="UP000198440">
    <property type="component" value="Unassembled WGS sequence"/>
</dbReference>
<evidence type="ECO:0008006" key="3">
    <source>
        <dbReference type="Google" id="ProtNLM"/>
    </source>
</evidence>
<dbReference type="AlphaFoldDB" id="A0A239K6A4"/>
<gene>
    <name evidence="1" type="ORF">SAMN04488078_106123</name>
</gene>
<proteinExistence type="predicted"/>
<sequence length="120" mass="13729">MTADDTLWDLEERFWTQGADSARLATAKDAVFVFPFRAGILQGDALWREKDVAQRWRSVVMSERYLSRQKDIAVLAYRVSAERSDEPIYKALCTSTYLSDDGKWLRLAHQQTPVGDARDG</sequence>
<accession>A0A239K6A4</accession>
<evidence type="ECO:0000313" key="2">
    <source>
        <dbReference type="Proteomes" id="UP000198440"/>
    </source>
</evidence>
<dbReference type="OrthoDB" id="7353854at2"/>
<dbReference type="InterPro" id="IPR032710">
    <property type="entry name" value="NTF2-like_dom_sf"/>
</dbReference>
<protein>
    <recommendedName>
        <fullName evidence="3">DUF4440 domain-containing protein</fullName>
    </recommendedName>
</protein>
<dbReference type="SUPFAM" id="SSF54427">
    <property type="entry name" value="NTF2-like"/>
    <property type="match status" value="1"/>
</dbReference>
<name>A0A239K6A4_9RHOB</name>